<dbReference type="PROSITE" id="PS00070">
    <property type="entry name" value="ALDEHYDE_DEHYDR_CYS"/>
    <property type="match status" value="1"/>
</dbReference>
<dbReference type="RefSeq" id="WP_072899974.1">
    <property type="nucleotide sequence ID" value="NZ_FQXB01000001.1"/>
</dbReference>
<reference evidence="6 7" key="1">
    <citation type="submission" date="2016-11" db="EMBL/GenBank/DDBJ databases">
        <authorList>
            <person name="Jaros S."/>
            <person name="Januszkiewicz K."/>
            <person name="Wedrychowicz H."/>
        </authorList>
    </citation>
    <scope>NUCLEOTIDE SEQUENCE [LARGE SCALE GENOMIC DNA]</scope>
    <source>
        <strain evidence="6 7">DSM 28715</strain>
    </source>
</reference>
<dbReference type="AlphaFoldDB" id="A0A1M5N9P9"/>
<evidence type="ECO:0000256" key="4">
    <source>
        <dbReference type="RuleBase" id="RU003345"/>
    </source>
</evidence>
<dbReference type="FunFam" id="3.40.605.10:FF:000007">
    <property type="entry name" value="NAD/NADP-dependent betaine aldehyde dehydrogenase"/>
    <property type="match status" value="1"/>
</dbReference>
<evidence type="ECO:0000256" key="1">
    <source>
        <dbReference type="ARBA" id="ARBA00009986"/>
    </source>
</evidence>
<dbReference type="Gene3D" id="3.40.309.10">
    <property type="entry name" value="Aldehyde Dehydrogenase, Chain A, domain 2"/>
    <property type="match status" value="1"/>
</dbReference>
<dbReference type="Gene3D" id="3.40.605.10">
    <property type="entry name" value="Aldehyde Dehydrogenase, Chain A, domain 1"/>
    <property type="match status" value="1"/>
</dbReference>
<dbReference type="EMBL" id="FQXB01000001">
    <property type="protein sequence ID" value="SHG86316.1"/>
    <property type="molecule type" value="Genomic_DNA"/>
</dbReference>
<comment type="similarity">
    <text evidence="1 4">Belongs to the aldehyde dehydrogenase family.</text>
</comment>
<dbReference type="STRING" id="1508389.SAMN05444003_1269"/>
<dbReference type="Pfam" id="PF00171">
    <property type="entry name" value="Aldedh"/>
    <property type="match status" value="1"/>
</dbReference>
<dbReference type="CDD" id="cd07109">
    <property type="entry name" value="ALDH_AAS00426"/>
    <property type="match status" value="1"/>
</dbReference>
<feature type="active site" evidence="3">
    <location>
        <position position="252"/>
    </location>
</feature>
<dbReference type="Proteomes" id="UP000184074">
    <property type="component" value="Unassembled WGS sequence"/>
</dbReference>
<dbReference type="OrthoDB" id="7827050at2"/>
<dbReference type="SUPFAM" id="SSF53720">
    <property type="entry name" value="ALDH-like"/>
    <property type="match status" value="1"/>
</dbReference>
<evidence type="ECO:0000313" key="7">
    <source>
        <dbReference type="Proteomes" id="UP000184074"/>
    </source>
</evidence>
<dbReference type="InterPro" id="IPR029510">
    <property type="entry name" value="Ald_DH_CS_GLU"/>
</dbReference>
<feature type="domain" description="Aldehyde dehydrogenase" evidence="5">
    <location>
        <begin position="16"/>
        <end position="478"/>
    </location>
</feature>
<dbReference type="FunFam" id="3.40.309.10:FF:000012">
    <property type="entry name" value="Betaine aldehyde dehydrogenase"/>
    <property type="match status" value="1"/>
</dbReference>
<keyword evidence="7" id="KW-1185">Reference proteome</keyword>
<dbReference type="InterPro" id="IPR016163">
    <property type="entry name" value="Ald_DH_C"/>
</dbReference>
<evidence type="ECO:0000256" key="2">
    <source>
        <dbReference type="ARBA" id="ARBA00023002"/>
    </source>
</evidence>
<dbReference type="InterPro" id="IPR016162">
    <property type="entry name" value="Ald_DH_N"/>
</dbReference>
<name>A0A1M5N9P9_9RHOB</name>
<evidence type="ECO:0000256" key="3">
    <source>
        <dbReference type="PROSITE-ProRule" id="PRU10007"/>
    </source>
</evidence>
<evidence type="ECO:0000313" key="6">
    <source>
        <dbReference type="EMBL" id="SHG86316.1"/>
    </source>
</evidence>
<gene>
    <name evidence="6" type="ORF">SAMN05444003_1269</name>
</gene>
<accession>A0A1M5N9P9</accession>
<dbReference type="PANTHER" id="PTHR11699">
    <property type="entry name" value="ALDEHYDE DEHYDROGENASE-RELATED"/>
    <property type="match status" value="1"/>
</dbReference>
<dbReference type="GO" id="GO:0016620">
    <property type="term" value="F:oxidoreductase activity, acting on the aldehyde or oxo group of donors, NAD or NADP as acceptor"/>
    <property type="evidence" value="ECO:0007669"/>
    <property type="project" value="InterPro"/>
</dbReference>
<dbReference type="PROSITE" id="PS00687">
    <property type="entry name" value="ALDEHYDE_DEHYDR_GLU"/>
    <property type="match status" value="1"/>
</dbReference>
<dbReference type="InterPro" id="IPR016160">
    <property type="entry name" value="Ald_DH_CS_CYS"/>
</dbReference>
<evidence type="ECO:0000259" key="5">
    <source>
        <dbReference type="Pfam" id="PF00171"/>
    </source>
</evidence>
<keyword evidence="2 4" id="KW-0560">Oxidoreductase</keyword>
<dbReference type="InterPro" id="IPR015590">
    <property type="entry name" value="Aldehyde_DH_dom"/>
</dbReference>
<sequence>MTRFNDYYKNYIDGAWVDGGAGRIEVTNPGTGAVLTEHALANASDVDRAVQAAKRVHESGVLTTLRPVERGRMVKAMGQYILDNDQMYAEMLSEEQGKPLWEALIEIRGAARYFEYYGNQAETVEGKSIPLGDGYIDYTVYEPYGVTAHIIPWNYPVEMAARSVSAALTTGNTIVVKSAEMTPVTSMIWGHAAEAAGLPKGAVNVLCGYGHEAGAALAGHPDVRQVVFTGSVATGTRVAEAAAKNVVPCVLELGGKSAAIVHDDADLDAFERDIRWGIFFNAGQVCSAMSRVIVHESRKNELVDRAVAIAQSLSVGPGIDRPEFGANMGSMVSEQQRDRALGLIAGAVDQGATVATGGHALNIPGAFLEPTIISDVTPHMTIAQEEVFGPVMSVLSFKDEEEAHQISNSTEFGLVGGVFTKDLGRATRATRAIRAGQIFVNEWYAGGVETPFGGFGKSGYGREKGREALWNYVQTKNVAIKMS</sequence>
<protein>
    <submittedName>
        <fullName evidence="6">Aldehyde dehydrogenase (NAD+)</fullName>
    </submittedName>
</protein>
<proteinExistence type="inferred from homology"/>
<dbReference type="InterPro" id="IPR016161">
    <property type="entry name" value="Ald_DH/histidinol_DH"/>
</dbReference>
<organism evidence="6 7">
    <name type="scientific">Cognatiyoonia sediminum</name>
    <dbReference type="NCBI Taxonomy" id="1508389"/>
    <lineage>
        <taxon>Bacteria</taxon>
        <taxon>Pseudomonadati</taxon>
        <taxon>Pseudomonadota</taxon>
        <taxon>Alphaproteobacteria</taxon>
        <taxon>Rhodobacterales</taxon>
        <taxon>Paracoccaceae</taxon>
        <taxon>Cognatiyoonia</taxon>
    </lineage>
</organism>